<comment type="subcellular location">
    <subcellularLocation>
        <location evidence="1">Cell membrane</location>
        <topology evidence="1">Multi-pass membrane protein</topology>
    </subcellularLocation>
</comment>
<feature type="transmembrane region" description="Helical" evidence="6">
    <location>
        <begin position="75"/>
        <end position="93"/>
    </location>
</feature>
<dbReference type="CDD" id="cd06579">
    <property type="entry name" value="TM_PBP1_transp_AraH_like"/>
    <property type="match status" value="1"/>
</dbReference>
<dbReference type="GO" id="GO:0022857">
    <property type="term" value="F:transmembrane transporter activity"/>
    <property type="evidence" value="ECO:0007669"/>
    <property type="project" value="InterPro"/>
</dbReference>
<evidence type="ECO:0000256" key="5">
    <source>
        <dbReference type="ARBA" id="ARBA00023136"/>
    </source>
</evidence>
<evidence type="ECO:0000256" key="3">
    <source>
        <dbReference type="ARBA" id="ARBA00022692"/>
    </source>
</evidence>
<feature type="transmembrane region" description="Helical" evidence="6">
    <location>
        <begin position="47"/>
        <end position="68"/>
    </location>
</feature>
<name>B8CWP3_HALOH</name>
<protein>
    <submittedName>
        <fullName evidence="7">Monosaccharide-transporting ATPase</fullName>
        <ecNumber evidence="7">3.6.3.17</ecNumber>
    </submittedName>
</protein>
<feature type="transmembrane region" description="Helical" evidence="6">
    <location>
        <begin position="217"/>
        <end position="235"/>
    </location>
</feature>
<keyword evidence="3 6" id="KW-0812">Transmembrane</keyword>
<feature type="transmembrane region" description="Helical" evidence="6">
    <location>
        <begin position="298"/>
        <end position="314"/>
    </location>
</feature>
<dbReference type="RefSeq" id="WP_012635898.1">
    <property type="nucleotide sequence ID" value="NC_011899.1"/>
</dbReference>
<evidence type="ECO:0000313" key="8">
    <source>
        <dbReference type="Proteomes" id="UP000000719"/>
    </source>
</evidence>
<feature type="transmembrane region" description="Helical" evidence="6">
    <location>
        <begin position="255"/>
        <end position="286"/>
    </location>
</feature>
<keyword evidence="2" id="KW-1003">Cell membrane</keyword>
<dbReference type="InterPro" id="IPR001851">
    <property type="entry name" value="ABC_transp_permease"/>
</dbReference>
<evidence type="ECO:0000256" key="2">
    <source>
        <dbReference type="ARBA" id="ARBA00022475"/>
    </source>
</evidence>
<reference evidence="7 8" key="1">
    <citation type="journal article" date="2009" name="PLoS ONE">
        <title>Genome analysis of the anaerobic thermohalophilic bacterium Halothermothrix orenii.</title>
        <authorList>
            <person name="Mavromatis K."/>
            <person name="Ivanova N."/>
            <person name="Anderson I."/>
            <person name="Lykidis A."/>
            <person name="Hooper S.D."/>
            <person name="Sun H."/>
            <person name="Kunin V."/>
            <person name="Lapidus A."/>
            <person name="Hugenholtz P."/>
            <person name="Patel B."/>
            <person name="Kyrpides N.C."/>
        </authorList>
    </citation>
    <scope>NUCLEOTIDE SEQUENCE [LARGE SCALE GENOMIC DNA]</scope>
    <source>
        <strain evidence="8">H 168 / OCM 544 / DSM 9562</strain>
    </source>
</reference>
<dbReference type="Proteomes" id="UP000000719">
    <property type="component" value="Chromosome"/>
</dbReference>
<feature type="transmembrane region" description="Helical" evidence="6">
    <location>
        <begin position="131"/>
        <end position="154"/>
    </location>
</feature>
<feature type="transmembrane region" description="Helical" evidence="6">
    <location>
        <begin position="99"/>
        <end position="119"/>
    </location>
</feature>
<organism evidence="7 8">
    <name type="scientific">Halothermothrix orenii (strain H 168 / OCM 544 / DSM 9562)</name>
    <dbReference type="NCBI Taxonomy" id="373903"/>
    <lineage>
        <taxon>Bacteria</taxon>
        <taxon>Bacillati</taxon>
        <taxon>Bacillota</taxon>
        <taxon>Clostridia</taxon>
        <taxon>Halanaerobiales</taxon>
        <taxon>Halothermotrichaceae</taxon>
        <taxon>Halothermothrix</taxon>
    </lineage>
</organism>
<dbReference type="KEGG" id="hor:Hore_09560"/>
<feature type="transmembrane region" description="Helical" evidence="6">
    <location>
        <begin position="21"/>
        <end position="41"/>
    </location>
</feature>
<dbReference type="eggNOG" id="COG1172">
    <property type="taxonomic scope" value="Bacteria"/>
</dbReference>
<dbReference type="PANTHER" id="PTHR32196">
    <property type="entry name" value="ABC TRANSPORTER PERMEASE PROTEIN YPHD-RELATED-RELATED"/>
    <property type="match status" value="1"/>
</dbReference>
<gene>
    <name evidence="7" type="ordered locus">Hore_09560</name>
</gene>
<dbReference type="GO" id="GO:0016787">
    <property type="term" value="F:hydrolase activity"/>
    <property type="evidence" value="ECO:0007669"/>
    <property type="project" value="UniProtKB-KW"/>
</dbReference>
<accession>B8CWP3</accession>
<evidence type="ECO:0000256" key="4">
    <source>
        <dbReference type="ARBA" id="ARBA00022989"/>
    </source>
</evidence>
<dbReference type="GO" id="GO:0005886">
    <property type="term" value="C:plasma membrane"/>
    <property type="evidence" value="ECO:0007669"/>
    <property type="project" value="UniProtKB-SubCell"/>
</dbReference>
<dbReference type="EC" id="3.6.3.17" evidence="7"/>
<keyword evidence="4 6" id="KW-1133">Transmembrane helix</keyword>
<sequence>MIDNGVNETQMSFFKRFSEKIIPFTGLLIICIILSIASPYFLTLTNIMAIGIQTTVIAILGIGVTFVIITAGIDLSVGSVLGLAGVITTISMANGINMYLSIIFGLLVGAAIGFVNGLVTTKGKIHSFIATLGMMGIARGLALIITGGIPVSGLPSEFDFMGAGKIFGFFPVPVFILIIVAIIAHLILSKTRIGRYTYAIGSNAEATRLSGVKVDKYLIIVFTISGLMASLGGIVQASRLVTGQPTAGTGYELDAIAAAVIGGTSLLGGEGSILGTIIGALIMGVLRNGANLLNISEFIQQVLIGIIIISAVIYDRHRRSKN</sequence>
<dbReference type="HOGENOM" id="CLU_028880_2_2_9"/>
<dbReference type="EMBL" id="CP001098">
    <property type="protein sequence ID" value="ACL69712.1"/>
    <property type="molecule type" value="Genomic_DNA"/>
</dbReference>
<proteinExistence type="predicted"/>
<dbReference type="PANTHER" id="PTHR32196:SF72">
    <property type="entry name" value="RIBOSE IMPORT PERMEASE PROTEIN RBSC"/>
    <property type="match status" value="1"/>
</dbReference>
<dbReference type="STRING" id="373903.Hore_09560"/>
<feature type="transmembrane region" description="Helical" evidence="6">
    <location>
        <begin position="166"/>
        <end position="188"/>
    </location>
</feature>
<evidence type="ECO:0000256" key="6">
    <source>
        <dbReference type="SAM" id="Phobius"/>
    </source>
</evidence>
<dbReference type="AlphaFoldDB" id="B8CWP3"/>
<keyword evidence="5 6" id="KW-0472">Membrane</keyword>
<evidence type="ECO:0000313" key="7">
    <source>
        <dbReference type="EMBL" id="ACL69712.1"/>
    </source>
</evidence>
<keyword evidence="7" id="KW-0378">Hydrolase</keyword>
<dbReference type="Pfam" id="PF02653">
    <property type="entry name" value="BPD_transp_2"/>
    <property type="match status" value="1"/>
</dbReference>
<keyword evidence="8" id="KW-1185">Reference proteome</keyword>
<evidence type="ECO:0000256" key="1">
    <source>
        <dbReference type="ARBA" id="ARBA00004651"/>
    </source>
</evidence>